<accession>A0AA88AIQ2</accession>
<protein>
    <submittedName>
        <fullName evidence="2">Uncharacterized protein</fullName>
    </submittedName>
</protein>
<evidence type="ECO:0000313" key="2">
    <source>
        <dbReference type="EMBL" id="GMN44716.1"/>
    </source>
</evidence>
<dbReference type="PANTHER" id="PTHR31662:SF33">
    <property type="entry name" value="DNA-BINDING STOREKEEPER PROTEIN TRANSCRIPTIONAL REGULATOR-LIKE PROTEIN"/>
    <property type="match status" value="1"/>
</dbReference>
<reference evidence="2" key="1">
    <citation type="submission" date="2023-07" db="EMBL/GenBank/DDBJ databases">
        <title>draft genome sequence of fig (Ficus carica).</title>
        <authorList>
            <person name="Takahashi T."/>
            <person name="Nishimura K."/>
        </authorList>
    </citation>
    <scope>NUCLEOTIDE SEQUENCE</scope>
</reference>
<comment type="caution">
    <text evidence="2">The sequence shown here is derived from an EMBL/GenBank/DDBJ whole genome shotgun (WGS) entry which is preliminary data.</text>
</comment>
<sequence length="105" mass="12144">MTIRIPPILDSEKEGQVKEAWTNHDEIMLMKGLILFYKKKGGDSSSPVFNSMLRREYDNNARRKKYNHTKHHDRKVFKLSKKIWGNNSDGKEPKLNGAAIKATES</sequence>
<dbReference type="Gramene" id="FCD_00020248-RA">
    <property type="protein sequence ID" value="FCD_00020248-RA:cds"/>
    <property type="gene ID" value="FCD_00020248"/>
</dbReference>
<feature type="region of interest" description="Disordered" evidence="1">
    <location>
        <begin position="84"/>
        <end position="105"/>
    </location>
</feature>
<dbReference type="Proteomes" id="UP001187192">
    <property type="component" value="Unassembled WGS sequence"/>
</dbReference>
<name>A0AA88AIQ2_FICCA</name>
<keyword evidence="3" id="KW-1185">Reference proteome</keyword>
<dbReference type="InterPro" id="IPR007592">
    <property type="entry name" value="GEBP"/>
</dbReference>
<dbReference type="GO" id="GO:0005634">
    <property type="term" value="C:nucleus"/>
    <property type="evidence" value="ECO:0007669"/>
    <property type="project" value="TreeGrafter"/>
</dbReference>
<evidence type="ECO:0000313" key="3">
    <source>
        <dbReference type="Proteomes" id="UP001187192"/>
    </source>
</evidence>
<gene>
    <name evidence="2" type="ORF">TIFTF001_013921</name>
</gene>
<proteinExistence type="predicted"/>
<organism evidence="2 3">
    <name type="scientific">Ficus carica</name>
    <name type="common">Common fig</name>
    <dbReference type="NCBI Taxonomy" id="3494"/>
    <lineage>
        <taxon>Eukaryota</taxon>
        <taxon>Viridiplantae</taxon>
        <taxon>Streptophyta</taxon>
        <taxon>Embryophyta</taxon>
        <taxon>Tracheophyta</taxon>
        <taxon>Spermatophyta</taxon>
        <taxon>Magnoliopsida</taxon>
        <taxon>eudicotyledons</taxon>
        <taxon>Gunneridae</taxon>
        <taxon>Pentapetalae</taxon>
        <taxon>rosids</taxon>
        <taxon>fabids</taxon>
        <taxon>Rosales</taxon>
        <taxon>Moraceae</taxon>
        <taxon>Ficeae</taxon>
        <taxon>Ficus</taxon>
    </lineage>
</organism>
<evidence type="ECO:0000256" key="1">
    <source>
        <dbReference type="SAM" id="MobiDB-lite"/>
    </source>
</evidence>
<dbReference type="PANTHER" id="PTHR31662">
    <property type="entry name" value="BNAANNG10740D PROTEIN-RELATED"/>
    <property type="match status" value="1"/>
</dbReference>
<dbReference type="GO" id="GO:0006355">
    <property type="term" value="P:regulation of DNA-templated transcription"/>
    <property type="evidence" value="ECO:0007669"/>
    <property type="project" value="InterPro"/>
</dbReference>
<dbReference type="AlphaFoldDB" id="A0AA88AIQ2"/>
<dbReference type="EMBL" id="BTGU01000019">
    <property type="protein sequence ID" value="GMN44716.1"/>
    <property type="molecule type" value="Genomic_DNA"/>
</dbReference>